<proteinExistence type="predicted"/>
<dbReference type="Pfam" id="PF14310">
    <property type="entry name" value="Fn3-like"/>
    <property type="match status" value="1"/>
</dbReference>
<protein>
    <submittedName>
        <fullName evidence="2">Beta-glucosidase BoGH3B</fullName>
        <ecNumber evidence="2">3.2.1.21</ecNumber>
    </submittedName>
</protein>
<dbReference type="InterPro" id="IPR026891">
    <property type="entry name" value="Fn3-like"/>
</dbReference>
<reference evidence="2" key="1">
    <citation type="submission" date="2019-08" db="EMBL/GenBank/DDBJ databases">
        <authorList>
            <person name="Kucharzyk K."/>
            <person name="Murdoch R.W."/>
            <person name="Higgins S."/>
            <person name="Loffler F."/>
        </authorList>
    </citation>
    <scope>NUCLEOTIDE SEQUENCE</scope>
</reference>
<accession>A0A645AFL0</accession>
<dbReference type="EC" id="3.2.1.21" evidence="2"/>
<dbReference type="AlphaFoldDB" id="A0A645AFL0"/>
<dbReference type="GO" id="GO:0008422">
    <property type="term" value="F:beta-glucosidase activity"/>
    <property type="evidence" value="ECO:0007669"/>
    <property type="project" value="UniProtKB-EC"/>
</dbReference>
<dbReference type="InterPro" id="IPR013783">
    <property type="entry name" value="Ig-like_fold"/>
</dbReference>
<comment type="caution">
    <text evidence="2">The sequence shown here is derived from an EMBL/GenBank/DDBJ whole genome shotgun (WGS) entry which is preliminary data.</text>
</comment>
<dbReference type="EMBL" id="VSSQ01013666">
    <property type="protein sequence ID" value="MPM51995.1"/>
    <property type="molecule type" value="Genomic_DNA"/>
</dbReference>
<gene>
    <name evidence="2" type="ORF">SDC9_98748</name>
</gene>
<dbReference type="SMART" id="SM01217">
    <property type="entry name" value="Fn3_like"/>
    <property type="match status" value="1"/>
</dbReference>
<sequence length="84" mass="9472">MLLFSSDLVASLSPDVRRLRAFEKISLKPGETRTVTFEMKGNELAFVNEQGHWVLEEGEFMLQAGNQTAGIRCTATKIWETPNK</sequence>
<evidence type="ECO:0000259" key="1">
    <source>
        <dbReference type="SMART" id="SM01217"/>
    </source>
</evidence>
<name>A0A645AFL0_9ZZZZ</name>
<keyword evidence="2" id="KW-0326">Glycosidase</keyword>
<organism evidence="2">
    <name type="scientific">bioreactor metagenome</name>
    <dbReference type="NCBI Taxonomy" id="1076179"/>
    <lineage>
        <taxon>unclassified sequences</taxon>
        <taxon>metagenomes</taxon>
        <taxon>ecological metagenomes</taxon>
    </lineage>
</organism>
<keyword evidence="2" id="KW-0378">Hydrolase</keyword>
<dbReference type="Gene3D" id="2.60.40.10">
    <property type="entry name" value="Immunoglobulins"/>
    <property type="match status" value="1"/>
</dbReference>
<evidence type="ECO:0000313" key="2">
    <source>
        <dbReference type="EMBL" id="MPM51995.1"/>
    </source>
</evidence>
<feature type="domain" description="Fibronectin type III-like" evidence="1">
    <location>
        <begin position="2"/>
        <end position="68"/>
    </location>
</feature>